<dbReference type="PANTHER" id="PTHR30055">
    <property type="entry name" value="HTH-TYPE TRANSCRIPTIONAL REGULATOR RUTR"/>
    <property type="match status" value="1"/>
</dbReference>
<evidence type="ECO:0000256" key="4">
    <source>
        <dbReference type="PROSITE-ProRule" id="PRU00335"/>
    </source>
</evidence>
<feature type="DNA-binding region" description="H-T-H motif" evidence="4">
    <location>
        <begin position="35"/>
        <end position="54"/>
    </location>
</feature>
<dbReference type="GO" id="GO:0000976">
    <property type="term" value="F:transcription cis-regulatory region binding"/>
    <property type="evidence" value="ECO:0007669"/>
    <property type="project" value="TreeGrafter"/>
</dbReference>
<name>A0A1I4TYZ9_9HYPH</name>
<reference evidence="6 7" key="1">
    <citation type="submission" date="2017-12" db="EMBL/GenBank/DDBJ databases">
        <title>Anaerobic carbon monoxide metabolism by Pleomorphomonas carboxyditropha sp. nov., a new mesophilic hydrogenogenic carboxidotroph.</title>
        <authorList>
            <person name="Esquivel-Elizondo S."/>
            <person name="Krajmalnik-Brown R."/>
        </authorList>
    </citation>
    <scope>NUCLEOTIDE SEQUENCE [LARGE SCALE GENOMIC DNA]</scope>
    <source>
        <strain evidence="6 7">R5-392</strain>
    </source>
</reference>
<feature type="domain" description="HTH tetR-type" evidence="5">
    <location>
        <begin position="12"/>
        <end position="72"/>
    </location>
</feature>
<keyword evidence="3" id="KW-0804">Transcription</keyword>
<evidence type="ECO:0000313" key="7">
    <source>
        <dbReference type="Proteomes" id="UP000233491"/>
    </source>
</evidence>
<dbReference type="EMBL" id="PJNW01000016">
    <property type="protein sequence ID" value="PKR87789.1"/>
    <property type="molecule type" value="Genomic_DNA"/>
</dbReference>
<keyword evidence="1" id="KW-0805">Transcription regulation</keyword>
<dbReference type="GO" id="GO:0003700">
    <property type="term" value="F:DNA-binding transcription factor activity"/>
    <property type="evidence" value="ECO:0007669"/>
    <property type="project" value="TreeGrafter"/>
</dbReference>
<dbReference type="InterPro" id="IPR001647">
    <property type="entry name" value="HTH_TetR"/>
</dbReference>
<dbReference type="InterPro" id="IPR050109">
    <property type="entry name" value="HTH-type_TetR-like_transc_reg"/>
</dbReference>
<organism evidence="6 7">
    <name type="scientific">Pleomorphomonas diazotrophica</name>
    <dbReference type="NCBI Taxonomy" id="1166257"/>
    <lineage>
        <taxon>Bacteria</taxon>
        <taxon>Pseudomonadati</taxon>
        <taxon>Pseudomonadota</taxon>
        <taxon>Alphaproteobacteria</taxon>
        <taxon>Hyphomicrobiales</taxon>
        <taxon>Pleomorphomonadaceae</taxon>
        <taxon>Pleomorphomonas</taxon>
    </lineage>
</organism>
<evidence type="ECO:0000256" key="1">
    <source>
        <dbReference type="ARBA" id="ARBA00023015"/>
    </source>
</evidence>
<proteinExistence type="predicted"/>
<dbReference type="SUPFAM" id="SSF46689">
    <property type="entry name" value="Homeodomain-like"/>
    <property type="match status" value="1"/>
</dbReference>
<dbReference type="RefSeq" id="WP_101290912.1">
    <property type="nucleotide sequence ID" value="NZ_FOUQ01000006.1"/>
</dbReference>
<evidence type="ECO:0000259" key="5">
    <source>
        <dbReference type="PROSITE" id="PS50977"/>
    </source>
</evidence>
<dbReference type="InterPro" id="IPR036271">
    <property type="entry name" value="Tet_transcr_reg_TetR-rel_C_sf"/>
</dbReference>
<gene>
    <name evidence="6" type="ORF">CXZ10_18895</name>
</gene>
<dbReference type="InterPro" id="IPR049484">
    <property type="entry name" value="Rv0078-like_C"/>
</dbReference>
<keyword evidence="7" id="KW-1185">Reference proteome</keyword>
<evidence type="ECO:0000313" key="6">
    <source>
        <dbReference type="EMBL" id="PKR87789.1"/>
    </source>
</evidence>
<dbReference type="Pfam" id="PF21351">
    <property type="entry name" value="TetR_C_41"/>
    <property type="match status" value="1"/>
</dbReference>
<dbReference type="Proteomes" id="UP000233491">
    <property type="component" value="Unassembled WGS sequence"/>
</dbReference>
<dbReference type="Gene3D" id="1.10.357.10">
    <property type="entry name" value="Tetracycline Repressor, domain 2"/>
    <property type="match status" value="1"/>
</dbReference>
<evidence type="ECO:0000256" key="3">
    <source>
        <dbReference type="ARBA" id="ARBA00023163"/>
    </source>
</evidence>
<dbReference type="SUPFAM" id="SSF48498">
    <property type="entry name" value="Tetracyclin repressor-like, C-terminal domain"/>
    <property type="match status" value="1"/>
</dbReference>
<protein>
    <submittedName>
        <fullName evidence="6">TetR family transcriptional regulator</fullName>
    </submittedName>
</protein>
<dbReference type="OrthoDB" id="9805134at2"/>
<sequence length="193" mass="20085">MQERRTNRERSEGTTATLISTARRLFVERGYADTGTPDLVMAAGVTRGALYHHFADKRALFRAVVVVESRVIAEAVERAAPGGDDPVADLIAGGEAYLDAMAEPGRSRLLLVEAPAVLGTAEAAAIDAEHAGRTLREGIEAALAAGAIRPLPPAALVTLLGATYDRAALAIAEGAPRSDCTAVLAAMLDGLRT</sequence>
<dbReference type="InterPro" id="IPR009057">
    <property type="entry name" value="Homeodomain-like_sf"/>
</dbReference>
<dbReference type="Pfam" id="PF00440">
    <property type="entry name" value="TetR_N"/>
    <property type="match status" value="1"/>
</dbReference>
<comment type="caution">
    <text evidence="6">The sequence shown here is derived from an EMBL/GenBank/DDBJ whole genome shotgun (WGS) entry which is preliminary data.</text>
</comment>
<dbReference type="AlphaFoldDB" id="A0A1I4TYZ9"/>
<keyword evidence="2 4" id="KW-0238">DNA-binding</keyword>
<dbReference type="PANTHER" id="PTHR30055:SF234">
    <property type="entry name" value="HTH-TYPE TRANSCRIPTIONAL REGULATOR BETI"/>
    <property type="match status" value="1"/>
</dbReference>
<evidence type="ECO:0000256" key="2">
    <source>
        <dbReference type="ARBA" id="ARBA00023125"/>
    </source>
</evidence>
<dbReference type="PROSITE" id="PS50977">
    <property type="entry name" value="HTH_TETR_2"/>
    <property type="match status" value="1"/>
</dbReference>
<accession>A0A1I4TYZ9</accession>
<dbReference type="PRINTS" id="PR00455">
    <property type="entry name" value="HTHTETR"/>
</dbReference>